<feature type="domain" description="Alcohol dehydrogenase iron-type/glycerol dehydrogenase GldA" evidence="2">
    <location>
        <begin position="36"/>
        <end position="210"/>
    </location>
</feature>
<comment type="caution">
    <text evidence="4">The sequence shown here is derived from an EMBL/GenBank/DDBJ whole genome shotgun (WGS) entry which is preliminary data.</text>
</comment>
<feature type="domain" description="Fe-containing alcohol dehydrogenase-like C-terminal" evidence="3">
    <location>
        <begin position="223"/>
        <end position="419"/>
    </location>
</feature>
<evidence type="ECO:0000259" key="2">
    <source>
        <dbReference type="Pfam" id="PF00465"/>
    </source>
</evidence>
<dbReference type="GO" id="GO:0005739">
    <property type="term" value="C:mitochondrion"/>
    <property type="evidence" value="ECO:0007669"/>
    <property type="project" value="TreeGrafter"/>
</dbReference>
<dbReference type="FunFam" id="3.40.50.1970:FF:000003">
    <property type="entry name" value="Alcohol dehydrogenase, iron-containing"/>
    <property type="match status" value="1"/>
</dbReference>
<dbReference type="GO" id="GO:0046872">
    <property type="term" value="F:metal ion binding"/>
    <property type="evidence" value="ECO:0007669"/>
    <property type="project" value="InterPro"/>
</dbReference>
<dbReference type="Pfam" id="PF25137">
    <property type="entry name" value="ADH_Fe_C"/>
    <property type="match status" value="1"/>
</dbReference>
<dbReference type="SUPFAM" id="SSF56796">
    <property type="entry name" value="Dehydroquinate synthase-like"/>
    <property type="match status" value="1"/>
</dbReference>
<dbReference type="Gene3D" id="1.20.1090.10">
    <property type="entry name" value="Dehydroquinate synthase-like - alpha domain"/>
    <property type="match status" value="1"/>
</dbReference>
<dbReference type="AlphaFoldDB" id="A0A0F9UVT4"/>
<proteinExistence type="predicted"/>
<sequence length="435" mass="49143">MSRRDIAWYENDMLKDMYIKASSNAFRGYHSPIISPKTTFVGTNSLNDFINHISAFLSEDERRVLIVVDKDLRKLGERVANRLSQRSINSRFYDNVLPDVPRDTVLEGAKVCEEYDPKVILAVGGGSAMDTAKLMLLFYEKPEININNMSAPYYAGLRKKVKILAAIPTTSGTGAETTFIAVITDTDREPPKKTEVVLYEFCPDFVVLHPDFVRTMPPSLTTGTGIDALAHSMGSYMLTMSTIFTDMHNLKAAEIIIDYLPRSVKRGNDMEAREKMQMAAYIAGIGFGNVSGGIEHSLGHSFGAIFHVHHGICVGVFLCASIAFQAKVTNRFFKLAKLFDVDINHRPREEILKELLVNLRKFMRTVNCPLSIQEIKSPKISKDDYMAQLNQMVEFAFNDYCTLSSTRRINQGQYRKILEIGYENKLDDLMDLFYS</sequence>
<dbReference type="CDD" id="cd14862">
    <property type="entry name" value="Fe-ADH-like"/>
    <property type="match status" value="1"/>
</dbReference>
<dbReference type="InterPro" id="IPR001670">
    <property type="entry name" value="ADH_Fe/GldA"/>
</dbReference>
<dbReference type="Gene3D" id="3.40.50.1970">
    <property type="match status" value="1"/>
</dbReference>
<keyword evidence="1" id="KW-0560">Oxidoreductase</keyword>
<protein>
    <submittedName>
        <fullName evidence="4">Uncharacterized protein</fullName>
    </submittedName>
</protein>
<dbReference type="PANTHER" id="PTHR11496">
    <property type="entry name" value="ALCOHOL DEHYDROGENASE"/>
    <property type="match status" value="1"/>
</dbReference>
<dbReference type="InterPro" id="IPR056798">
    <property type="entry name" value="ADH_Fe_C"/>
</dbReference>
<dbReference type="PANTHER" id="PTHR11496:SF83">
    <property type="entry name" value="HYDROXYACID-OXOACID TRANSHYDROGENASE, MITOCHONDRIAL"/>
    <property type="match status" value="1"/>
</dbReference>
<reference evidence="4" key="1">
    <citation type="journal article" date="2015" name="Nature">
        <title>Complex archaea that bridge the gap between prokaryotes and eukaryotes.</title>
        <authorList>
            <person name="Spang A."/>
            <person name="Saw J.H."/>
            <person name="Jorgensen S.L."/>
            <person name="Zaremba-Niedzwiedzka K."/>
            <person name="Martijn J."/>
            <person name="Lind A.E."/>
            <person name="van Eijk R."/>
            <person name="Schleper C."/>
            <person name="Guy L."/>
            <person name="Ettema T.J."/>
        </authorList>
    </citation>
    <scope>NUCLEOTIDE SEQUENCE</scope>
</reference>
<dbReference type="InterPro" id="IPR039697">
    <property type="entry name" value="Alcohol_dehydrogenase_Fe"/>
</dbReference>
<evidence type="ECO:0000259" key="3">
    <source>
        <dbReference type="Pfam" id="PF25137"/>
    </source>
</evidence>
<accession>A0A0F9UVT4</accession>
<dbReference type="GO" id="GO:0004022">
    <property type="term" value="F:alcohol dehydrogenase (NAD+) activity"/>
    <property type="evidence" value="ECO:0007669"/>
    <property type="project" value="TreeGrafter"/>
</dbReference>
<dbReference type="Pfam" id="PF00465">
    <property type="entry name" value="Fe-ADH"/>
    <property type="match status" value="1"/>
</dbReference>
<gene>
    <name evidence="4" type="ORF">LCGC14_0558850</name>
</gene>
<name>A0A0F9UVT4_9ZZZZ</name>
<dbReference type="EMBL" id="LAZR01000790">
    <property type="protein sequence ID" value="KKN57758.1"/>
    <property type="molecule type" value="Genomic_DNA"/>
</dbReference>
<evidence type="ECO:0000256" key="1">
    <source>
        <dbReference type="ARBA" id="ARBA00023002"/>
    </source>
</evidence>
<evidence type="ECO:0000313" key="4">
    <source>
        <dbReference type="EMBL" id="KKN57758.1"/>
    </source>
</evidence>
<organism evidence="4">
    <name type="scientific">marine sediment metagenome</name>
    <dbReference type="NCBI Taxonomy" id="412755"/>
    <lineage>
        <taxon>unclassified sequences</taxon>
        <taxon>metagenomes</taxon>
        <taxon>ecological metagenomes</taxon>
    </lineage>
</organism>